<name>D8QBA7_SCHCM</name>
<dbReference type="GO" id="GO:0005783">
    <property type="term" value="C:endoplasmic reticulum"/>
    <property type="evidence" value="ECO:0007669"/>
    <property type="project" value="InterPro"/>
</dbReference>
<reference evidence="2 3" key="1">
    <citation type="journal article" date="2010" name="Nat. Biotechnol.">
        <title>Genome sequence of the model mushroom Schizophyllum commune.</title>
        <authorList>
            <person name="Ohm R.A."/>
            <person name="de Jong J.F."/>
            <person name="Lugones L.G."/>
            <person name="Aerts A."/>
            <person name="Kothe E."/>
            <person name="Stajich J.E."/>
            <person name="de Vries R.P."/>
            <person name="Record E."/>
            <person name="Levasseur A."/>
            <person name="Baker S.E."/>
            <person name="Bartholomew K.A."/>
            <person name="Coutinho P.M."/>
            <person name="Erdmann S."/>
            <person name="Fowler T.J."/>
            <person name="Gathman A.C."/>
            <person name="Lombard V."/>
            <person name="Henrissat B."/>
            <person name="Knabe N."/>
            <person name="Kuees U."/>
            <person name="Lilly W.W."/>
            <person name="Lindquist E."/>
            <person name="Lucas S."/>
            <person name="Magnuson J.K."/>
            <person name="Piumi F."/>
            <person name="Raudaskoski M."/>
            <person name="Salamov A."/>
            <person name="Schmutz J."/>
            <person name="Schwarze F.W.M.R."/>
            <person name="vanKuyk P.A."/>
            <person name="Horton J.S."/>
            <person name="Grigoriev I.V."/>
            <person name="Woesten H.A.B."/>
        </authorList>
    </citation>
    <scope>NUCLEOTIDE SEQUENCE [LARGE SCALE GENOMIC DNA]</scope>
    <source>
        <strain evidence="3">H4-8 / FGSC 9210</strain>
    </source>
</reference>
<organism evidence="3">
    <name type="scientific">Schizophyllum commune (strain H4-8 / FGSC 9210)</name>
    <name type="common">Split gill fungus</name>
    <dbReference type="NCBI Taxonomy" id="578458"/>
    <lineage>
        <taxon>Eukaryota</taxon>
        <taxon>Fungi</taxon>
        <taxon>Dikarya</taxon>
        <taxon>Basidiomycota</taxon>
        <taxon>Agaricomycotina</taxon>
        <taxon>Agaricomycetes</taxon>
        <taxon>Agaricomycetidae</taxon>
        <taxon>Agaricales</taxon>
        <taxon>Schizophyllaceae</taxon>
        <taxon>Schizophyllum</taxon>
    </lineage>
</organism>
<dbReference type="Pfam" id="PF10032">
    <property type="entry name" value="Pho88"/>
    <property type="match status" value="1"/>
</dbReference>
<dbReference type="AlphaFoldDB" id="D8QBA7"/>
<keyword evidence="1" id="KW-0472">Membrane</keyword>
<proteinExistence type="predicted"/>
<evidence type="ECO:0000313" key="2">
    <source>
        <dbReference type="EMBL" id="EFI94725.1"/>
    </source>
</evidence>
<dbReference type="Proteomes" id="UP000007431">
    <property type="component" value="Unassembled WGS sequence"/>
</dbReference>
<keyword evidence="1" id="KW-0812">Transmembrane</keyword>
<dbReference type="OMA" id="NMDYDKG"/>
<dbReference type="VEuPathDB" id="FungiDB:SCHCODRAFT_02633538"/>
<dbReference type="HOGENOM" id="CLU_099163_0_0_1"/>
<dbReference type="PANTHER" id="PTHR28112:SF1">
    <property type="entry name" value="SRP-INDEPENDENT TARGETING PROTEIN 3"/>
    <property type="match status" value="1"/>
</dbReference>
<dbReference type="EMBL" id="GL377309">
    <property type="protein sequence ID" value="EFI94725.1"/>
    <property type="molecule type" value="Genomic_DNA"/>
</dbReference>
<dbReference type="eggNOG" id="KOG4554">
    <property type="taxonomic scope" value="Eukaryota"/>
</dbReference>
<dbReference type="GO" id="GO:0005739">
    <property type="term" value="C:mitochondrion"/>
    <property type="evidence" value="ECO:0007669"/>
    <property type="project" value="TreeGrafter"/>
</dbReference>
<dbReference type="PIRSF" id="PIRSF008756">
    <property type="entry name" value="P_tr_PHO88"/>
    <property type="match status" value="1"/>
</dbReference>
<sequence>MNPAVQNMVTSLVLMQVGKRIPFEKPEVLNYARIAYVVIQVIILGTYYYISMKIKAKDDKTVLKYVEPPTPMSGQTEGELVTTTVRDYDLAETSKAIKGAYTGIAIIAVMHLYFKFTQPLFMQSVLGLKGLYESKMVQLYILGKPAEGDLERPFKSAAGFLAAAPGPQTDRAAIAAAEKRAAKKDE</sequence>
<evidence type="ECO:0008006" key="4">
    <source>
        <dbReference type="Google" id="ProtNLM"/>
    </source>
</evidence>
<keyword evidence="1" id="KW-1133">Transmembrane helix</keyword>
<keyword evidence="3" id="KW-1185">Reference proteome</keyword>
<evidence type="ECO:0000256" key="1">
    <source>
        <dbReference type="SAM" id="Phobius"/>
    </source>
</evidence>
<gene>
    <name evidence="2" type="ORF">SCHCODRAFT_58937</name>
</gene>
<protein>
    <recommendedName>
        <fullName evidence="4">Inorganic phosphate transporter</fullName>
    </recommendedName>
</protein>
<dbReference type="STRING" id="578458.D8QBA7"/>
<dbReference type="PANTHER" id="PTHR28112">
    <property type="entry name" value="SRP-INDEPENDENT TARGETING PROTEIN 3"/>
    <property type="match status" value="1"/>
</dbReference>
<dbReference type="GO" id="GO:0045047">
    <property type="term" value="P:protein targeting to ER"/>
    <property type="evidence" value="ECO:0007669"/>
    <property type="project" value="InterPro"/>
</dbReference>
<evidence type="ECO:0000313" key="3">
    <source>
        <dbReference type="Proteomes" id="UP000007431"/>
    </source>
</evidence>
<accession>D8QBA7</accession>
<feature type="transmembrane region" description="Helical" evidence="1">
    <location>
        <begin position="96"/>
        <end position="114"/>
    </location>
</feature>
<dbReference type="InterPro" id="IPR012098">
    <property type="entry name" value="SND3_fun"/>
</dbReference>
<dbReference type="InParanoid" id="D8QBA7"/>
<feature type="transmembrane region" description="Helical" evidence="1">
    <location>
        <begin position="31"/>
        <end position="50"/>
    </location>
</feature>